<evidence type="ECO:0000313" key="1">
    <source>
        <dbReference type="EMBL" id="EKC46001.1"/>
    </source>
</evidence>
<gene>
    <name evidence="1" type="ORF">OBE_16533</name>
</gene>
<dbReference type="InterPro" id="IPR036770">
    <property type="entry name" value="Ankyrin_rpt-contain_sf"/>
</dbReference>
<organism evidence="1">
    <name type="scientific">human gut metagenome</name>
    <dbReference type="NCBI Taxonomy" id="408170"/>
    <lineage>
        <taxon>unclassified sequences</taxon>
        <taxon>metagenomes</taxon>
        <taxon>organismal metagenomes</taxon>
    </lineage>
</organism>
<proteinExistence type="predicted"/>
<dbReference type="SUPFAM" id="SSF48403">
    <property type="entry name" value="Ankyrin repeat"/>
    <property type="match status" value="1"/>
</dbReference>
<dbReference type="EMBL" id="AJWZ01011232">
    <property type="protein sequence ID" value="EKC46001.1"/>
    <property type="molecule type" value="Genomic_DNA"/>
</dbReference>
<name>K1SF03_9ZZZZ</name>
<dbReference type="AlphaFoldDB" id="K1SF03"/>
<accession>K1SF03</accession>
<reference evidence="1" key="1">
    <citation type="journal article" date="2013" name="Environ. Microbiol.">
        <title>Microbiota from the distal guts of lean and obese adolescents exhibit partial functional redundancy besides clear differences in community structure.</title>
        <authorList>
            <person name="Ferrer M."/>
            <person name="Ruiz A."/>
            <person name="Lanza F."/>
            <person name="Haange S.B."/>
            <person name="Oberbach A."/>
            <person name="Till H."/>
            <person name="Bargiela R."/>
            <person name="Campoy C."/>
            <person name="Segura M.T."/>
            <person name="Richter M."/>
            <person name="von Bergen M."/>
            <person name="Seifert J."/>
            <person name="Suarez A."/>
        </authorList>
    </citation>
    <scope>NUCLEOTIDE SEQUENCE</scope>
</reference>
<dbReference type="Gene3D" id="1.25.40.20">
    <property type="entry name" value="Ankyrin repeat-containing domain"/>
    <property type="match status" value="1"/>
</dbReference>
<sequence length="230" mass="27025">MLFMMFYNEDQAIKVCISNPVMIFELIKEGYTEVVDKILTTNKELINTIDENGNSVMMRLLNKKDYSIVLKHSKNKYWDVNHQNKDKNTFSHFLVMHNYVDIAKILEILLKNKTFIPNLKNNKGETILDKAIAADQLFTITKILGDKRFDNIDIISFKYLYNKYIKNSYYGKYSKLNNLEVIINSLEHKQKLQPKMQELLEKITTNMDTIKKDLLTNKLNNIDIIINSLT</sequence>
<comment type="caution">
    <text evidence="1">The sequence shown here is derived from an EMBL/GenBank/DDBJ whole genome shotgun (WGS) entry which is preliminary data.</text>
</comment>
<protein>
    <recommendedName>
        <fullName evidence="2">Ankyrin repeat protein</fullName>
    </recommendedName>
</protein>
<evidence type="ECO:0008006" key="2">
    <source>
        <dbReference type="Google" id="ProtNLM"/>
    </source>
</evidence>